<protein>
    <submittedName>
        <fullName evidence="1">Uncharacterized protein</fullName>
    </submittedName>
</protein>
<evidence type="ECO:0000313" key="2">
    <source>
        <dbReference type="Proteomes" id="UP000649829"/>
    </source>
</evidence>
<proteinExistence type="predicted"/>
<organism evidence="1 2">
    <name type="scientific">Pseudooceanicola nanhaiensis</name>
    <dbReference type="NCBI Taxonomy" id="375761"/>
    <lineage>
        <taxon>Bacteria</taxon>
        <taxon>Pseudomonadati</taxon>
        <taxon>Pseudomonadota</taxon>
        <taxon>Alphaproteobacteria</taxon>
        <taxon>Rhodobacterales</taxon>
        <taxon>Paracoccaceae</taxon>
        <taxon>Pseudooceanicola</taxon>
    </lineage>
</organism>
<keyword evidence="2" id="KW-1185">Reference proteome</keyword>
<dbReference type="Proteomes" id="UP000649829">
    <property type="component" value="Unassembled WGS sequence"/>
</dbReference>
<gene>
    <name evidence="1" type="ORF">GCM10011534_26720</name>
</gene>
<reference evidence="1" key="2">
    <citation type="submission" date="2020-09" db="EMBL/GenBank/DDBJ databases">
        <authorList>
            <person name="Sun Q."/>
            <person name="Zhou Y."/>
        </authorList>
    </citation>
    <scope>NUCLEOTIDE SEQUENCE</scope>
    <source>
        <strain evidence="1">CGMCC 1.6293</strain>
    </source>
</reference>
<comment type="caution">
    <text evidence="1">The sequence shown here is derived from an EMBL/GenBank/DDBJ whole genome shotgun (WGS) entry which is preliminary data.</text>
</comment>
<accession>A0A917SZA8</accession>
<sequence>MPFYDYIVTITLGLDRWDQRGPRRPPPPLRLRAARPAPPVRRGIRARLQAIRAALNRRA</sequence>
<reference evidence="1" key="1">
    <citation type="journal article" date="2014" name="Int. J. Syst. Evol. Microbiol.">
        <title>Complete genome sequence of Corynebacterium casei LMG S-19264T (=DSM 44701T), isolated from a smear-ripened cheese.</title>
        <authorList>
            <consortium name="US DOE Joint Genome Institute (JGI-PGF)"/>
            <person name="Walter F."/>
            <person name="Albersmeier A."/>
            <person name="Kalinowski J."/>
            <person name="Ruckert C."/>
        </authorList>
    </citation>
    <scope>NUCLEOTIDE SEQUENCE</scope>
    <source>
        <strain evidence="1">CGMCC 1.6293</strain>
    </source>
</reference>
<dbReference type="AlphaFoldDB" id="A0A917SZA8"/>
<dbReference type="EMBL" id="BMLF01000002">
    <property type="protein sequence ID" value="GGM03603.1"/>
    <property type="molecule type" value="Genomic_DNA"/>
</dbReference>
<evidence type="ECO:0000313" key="1">
    <source>
        <dbReference type="EMBL" id="GGM03603.1"/>
    </source>
</evidence>
<name>A0A917SZA8_9RHOB</name>